<evidence type="ECO:0000313" key="1">
    <source>
        <dbReference type="EMBL" id="KAI9897554.1"/>
    </source>
</evidence>
<reference evidence="1" key="1">
    <citation type="submission" date="2022-10" db="EMBL/GenBank/DDBJ databases">
        <title>Complete Genome of Trichothecium roseum strain YXFP-22015, a Plant Pathogen Isolated from Citrus.</title>
        <authorList>
            <person name="Wang Y."/>
            <person name="Zhu L."/>
        </authorList>
    </citation>
    <scope>NUCLEOTIDE SEQUENCE</scope>
    <source>
        <strain evidence="1">YXFP-22015</strain>
    </source>
</reference>
<dbReference type="Proteomes" id="UP001163324">
    <property type="component" value="Chromosome 7"/>
</dbReference>
<protein>
    <submittedName>
        <fullName evidence="1">Uncharacterized protein</fullName>
    </submittedName>
</protein>
<organism evidence="1 2">
    <name type="scientific">Trichothecium roseum</name>
    <dbReference type="NCBI Taxonomy" id="47278"/>
    <lineage>
        <taxon>Eukaryota</taxon>
        <taxon>Fungi</taxon>
        <taxon>Dikarya</taxon>
        <taxon>Ascomycota</taxon>
        <taxon>Pezizomycotina</taxon>
        <taxon>Sordariomycetes</taxon>
        <taxon>Hypocreomycetidae</taxon>
        <taxon>Hypocreales</taxon>
        <taxon>Hypocreales incertae sedis</taxon>
        <taxon>Trichothecium</taxon>
    </lineage>
</organism>
<evidence type="ECO:0000313" key="2">
    <source>
        <dbReference type="Proteomes" id="UP001163324"/>
    </source>
</evidence>
<name>A0ACC0UVM4_9HYPO</name>
<comment type="caution">
    <text evidence="1">The sequence shown here is derived from an EMBL/GenBank/DDBJ whole genome shotgun (WGS) entry which is preliminary data.</text>
</comment>
<dbReference type="EMBL" id="CM047946">
    <property type="protein sequence ID" value="KAI9897554.1"/>
    <property type="molecule type" value="Genomic_DNA"/>
</dbReference>
<gene>
    <name evidence="1" type="ORF">N3K66_007410</name>
</gene>
<accession>A0ACC0UVM4</accession>
<sequence>MSGGFYQYRCKYFYTYNCANWVNINGGVCTVCIAQGRDDDVPVSASLTDDVQVPIEHNGRMTYKLMKRQRGHVNMWNLPGAGVPQTPVSVVRVPDHTGPPVSAALPDTTMFSTARPYHE</sequence>
<keyword evidence="2" id="KW-1185">Reference proteome</keyword>
<proteinExistence type="predicted"/>